<dbReference type="InterPro" id="IPR017853">
    <property type="entry name" value="GH"/>
</dbReference>
<evidence type="ECO:0000256" key="2">
    <source>
        <dbReference type="ARBA" id="ARBA00022737"/>
    </source>
</evidence>
<evidence type="ECO:0000256" key="3">
    <source>
        <dbReference type="ARBA" id="ARBA00022801"/>
    </source>
</evidence>
<dbReference type="Gene3D" id="3.20.20.80">
    <property type="entry name" value="Glycosidases"/>
    <property type="match status" value="1"/>
</dbReference>
<proteinExistence type="inferred from homology"/>
<keyword evidence="2" id="KW-0677">Repeat</keyword>
<evidence type="ECO:0000256" key="6">
    <source>
        <dbReference type="SAM" id="SignalP"/>
    </source>
</evidence>
<dbReference type="PANTHER" id="PTHR34135">
    <property type="entry name" value="LYSOZYME"/>
    <property type="match status" value="1"/>
</dbReference>
<evidence type="ECO:0000313" key="7">
    <source>
        <dbReference type="EMBL" id="KIU19528.1"/>
    </source>
</evidence>
<sequence>MKFSKLLMGGLVAASIGMVAVTTPVHAATYESTTAGDSTAPRMDFVDISSWNPNLSVSDFQTMKKYGVTGVIVKLTEHTTYVNPYARQQIANAQAAGLKIGVYHYAHFTDSGSAVTEANYFANQAANLGLSKSVVMVDDLEDSSTKTGNVTNNALAFRNRLNDLGYNNQMLYTYASYSSEMGMNLSSFGNRNVWMASYPYNPNKNDLWYGSYGAWQWNSNTTVPGVSGVFDVSIDYGSPMKGDSFTGFRGDVYYVNGKKASGYYDGGRGWRWYENGVPFDGFRFYMGTYYWFGNGGIRQDNGWREAWGLKYYTDSNGRAVQGVRSIDGQKYFFGTDGTFYLRKNGIVSNQSEKYKADGNGVLAPWSGFMDMGAGWKWYENGSYFTGFRFYRGSYYWFQNGQRQNNSWENAWGLRYYVGNDGRAVQGWQTIDGKKYYFGDNGTFFLR</sequence>
<dbReference type="GO" id="GO:0016052">
    <property type="term" value="P:carbohydrate catabolic process"/>
    <property type="evidence" value="ECO:0007669"/>
    <property type="project" value="TreeGrafter"/>
</dbReference>
<feature type="signal peptide" evidence="6">
    <location>
        <begin position="1"/>
        <end position="27"/>
    </location>
</feature>
<evidence type="ECO:0000256" key="4">
    <source>
        <dbReference type="ARBA" id="ARBA00023295"/>
    </source>
</evidence>
<dbReference type="STRING" id="137591.AO080_09140"/>
<gene>
    <name evidence="7" type="primary">toxA_2</name>
    <name evidence="7" type="ORF">QX99_01544</name>
</gene>
<comment type="caution">
    <text evidence="7">The sequence shown here is derived from an EMBL/GenBank/DDBJ whole genome shotgun (WGS) entry which is preliminary data.</text>
</comment>
<evidence type="ECO:0000256" key="5">
    <source>
        <dbReference type="PROSITE-ProRule" id="PRU00591"/>
    </source>
</evidence>
<feature type="repeat" description="Cell wall-binding" evidence="5">
    <location>
        <begin position="424"/>
        <end position="443"/>
    </location>
</feature>
<dbReference type="InterPro" id="IPR002053">
    <property type="entry name" value="Glyco_hydro_25"/>
</dbReference>
<dbReference type="InterPro" id="IPR018337">
    <property type="entry name" value="Cell_wall/Cho-bd_repeat"/>
</dbReference>
<dbReference type="InterPro" id="IPR018077">
    <property type="entry name" value="Glyco_hydro_fam25_subgr"/>
</dbReference>
<keyword evidence="6" id="KW-0732">Signal</keyword>
<comment type="similarity">
    <text evidence="1">Belongs to the glycosyl hydrolase 25 family.</text>
</comment>
<dbReference type="PROSITE" id="PS51904">
    <property type="entry name" value="GLYCOSYL_HYDROL_F25_2"/>
    <property type="match status" value="1"/>
</dbReference>
<dbReference type="PANTHER" id="PTHR34135:SF2">
    <property type="entry name" value="LYSOZYME"/>
    <property type="match status" value="1"/>
</dbReference>
<dbReference type="GO" id="GO:0009253">
    <property type="term" value="P:peptidoglycan catabolic process"/>
    <property type="evidence" value="ECO:0007669"/>
    <property type="project" value="InterPro"/>
</dbReference>
<dbReference type="RefSeq" id="WP_052497297.1">
    <property type="nucleotide sequence ID" value="NZ_JALOCT010000001.1"/>
</dbReference>
<evidence type="ECO:0000313" key="8">
    <source>
        <dbReference type="Proteomes" id="UP000032287"/>
    </source>
</evidence>
<dbReference type="Pfam" id="PF01183">
    <property type="entry name" value="Glyco_hydro_25"/>
    <property type="match status" value="1"/>
</dbReference>
<keyword evidence="3" id="KW-0378">Hydrolase</keyword>
<dbReference type="eggNOG" id="COG5263">
    <property type="taxonomic scope" value="Bacteria"/>
</dbReference>
<accession>A0A0D1JDD0</accession>
<evidence type="ECO:0000256" key="1">
    <source>
        <dbReference type="ARBA" id="ARBA00010646"/>
    </source>
</evidence>
<dbReference type="PATRIC" id="fig|137591.25.peg.1515"/>
<dbReference type="SUPFAM" id="SSF69360">
    <property type="entry name" value="Cell wall binding repeat"/>
    <property type="match status" value="1"/>
</dbReference>
<dbReference type="CDD" id="cd06522">
    <property type="entry name" value="GH25_AtlA-like"/>
    <property type="match status" value="1"/>
</dbReference>
<dbReference type="PROSITE" id="PS51170">
    <property type="entry name" value="CW"/>
    <property type="match status" value="1"/>
</dbReference>
<protein>
    <submittedName>
        <fullName evidence="7">ToxA_2 protein</fullName>
    </submittedName>
</protein>
<feature type="chain" id="PRO_5002231659" evidence="6">
    <location>
        <begin position="28"/>
        <end position="446"/>
    </location>
</feature>
<dbReference type="SMART" id="SM00641">
    <property type="entry name" value="Glyco_25"/>
    <property type="match status" value="1"/>
</dbReference>
<dbReference type="SUPFAM" id="SSF51445">
    <property type="entry name" value="(Trans)glycosidases"/>
    <property type="match status" value="1"/>
</dbReference>
<dbReference type="Pfam" id="PF01473">
    <property type="entry name" value="Choline_bind_1"/>
    <property type="match status" value="1"/>
</dbReference>
<dbReference type="GO" id="GO:0003796">
    <property type="term" value="F:lysozyme activity"/>
    <property type="evidence" value="ECO:0007669"/>
    <property type="project" value="InterPro"/>
</dbReference>
<keyword evidence="4" id="KW-0326">Glycosidase</keyword>
<dbReference type="Gene3D" id="2.10.270.10">
    <property type="entry name" value="Cholin Binding"/>
    <property type="match status" value="2"/>
</dbReference>
<keyword evidence="8" id="KW-1185">Reference proteome</keyword>
<organism evidence="7 8">
    <name type="scientific">Weissella cibaria</name>
    <dbReference type="NCBI Taxonomy" id="137591"/>
    <lineage>
        <taxon>Bacteria</taxon>
        <taxon>Bacillati</taxon>
        <taxon>Bacillota</taxon>
        <taxon>Bacilli</taxon>
        <taxon>Lactobacillales</taxon>
        <taxon>Lactobacillaceae</taxon>
        <taxon>Weissella</taxon>
    </lineage>
</organism>
<dbReference type="eggNOG" id="COG3757">
    <property type="taxonomic scope" value="Bacteria"/>
</dbReference>
<dbReference type="GO" id="GO:0016998">
    <property type="term" value="P:cell wall macromolecule catabolic process"/>
    <property type="evidence" value="ECO:0007669"/>
    <property type="project" value="InterPro"/>
</dbReference>
<dbReference type="AlphaFoldDB" id="A0A0D1JDD0"/>
<reference evidence="7 8" key="1">
    <citation type="journal article" date="2015" name="Microbiology (Mosc.)">
        <title>Genomics of the Weissella cibaria species with an examination of its metabolic traits.</title>
        <authorList>
            <person name="Lynch K.M."/>
            <person name="Lucid A."/>
            <person name="Arendt E.K."/>
            <person name="Sleator R.D."/>
            <person name="Lucey B."/>
            <person name="Coffey A."/>
        </authorList>
    </citation>
    <scope>NUCLEOTIDE SEQUENCE [LARGE SCALE GENOMIC DNA]</scope>
    <source>
        <strain evidence="7 8">MG1</strain>
    </source>
</reference>
<dbReference type="EMBL" id="JWHU01000034">
    <property type="protein sequence ID" value="KIU19528.1"/>
    <property type="molecule type" value="Genomic_DNA"/>
</dbReference>
<dbReference type="Proteomes" id="UP000032287">
    <property type="component" value="Unassembled WGS sequence"/>
</dbReference>
<name>A0A0D1JDD0_9LACO</name>